<dbReference type="InterPro" id="IPR021109">
    <property type="entry name" value="Peptidase_aspartic_dom_sf"/>
</dbReference>
<reference evidence="11" key="1">
    <citation type="submission" date="2020-06" db="EMBL/GenBank/DDBJ databases">
        <authorList>
            <person name="Li T."/>
            <person name="Hu X."/>
            <person name="Zhang T."/>
            <person name="Song X."/>
            <person name="Zhang H."/>
            <person name="Dai N."/>
            <person name="Sheng W."/>
            <person name="Hou X."/>
            <person name="Wei L."/>
        </authorList>
    </citation>
    <scope>NUCLEOTIDE SEQUENCE</scope>
    <source>
        <strain evidence="11">G01</strain>
        <tissue evidence="11">Leaf</tissue>
    </source>
</reference>
<dbReference type="Pfam" id="PF17919">
    <property type="entry name" value="RT_RNaseH_2"/>
    <property type="match status" value="1"/>
</dbReference>
<dbReference type="InterPro" id="IPR043502">
    <property type="entry name" value="DNA/RNA_pol_sf"/>
</dbReference>
<comment type="caution">
    <text evidence="11">The sequence shown here is derived from an EMBL/GenBank/DDBJ whole genome shotgun (WGS) entry which is preliminary data.</text>
</comment>
<proteinExistence type="predicted"/>
<dbReference type="SUPFAM" id="SSF56672">
    <property type="entry name" value="DNA/RNA polymerases"/>
    <property type="match status" value="1"/>
</dbReference>
<evidence type="ECO:0000259" key="9">
    <source>
        <dbReference type="Pfam" id="PF00078"/>
    </source>
</evidence>
<evidence type="ECO:0000256" key="1">
    <source>
        <dbReference type="ARBA" id="ARBA00022670"/>
    </source>
</evidence>
<keyword evidence="7" id="KW-0695">RNA-directed DNA polymerase</keyword>
<evidence type="ECO:0000259" key="10">
    <source>
        <dbReference type="Pfam" id="PF17919"/>
    </source>
</evidence>
<dbReference type="GO" id="GO:0004519">
    <property type="term" value="F:endonuclease activity"/>
    <property type="evidence" value="ECO:0007669"/>
    <property type="project" value="UniProtKB-KW"/>
</dbReference>
<keyword evidence="3" id="KW-0548">Nucleotidyltransferase</keyword>
<dbReference type="InterPro" id="IPR000477">
    <property type="entry name" value="RT_dom"/>
</dbReference>
<dbReference type="Pfam" id="PF08284">
    <property type="entry name" value="RVP_2"/>
    <property type="match status" value="1"/>
</dbReference>
<evidence type="ECO:0000256" key="2">
    <source>
        <dbReference type="ARBA" id="ARBA00022679"/>
    </source>
</evidence>
<sequence length="513" mass="57050">MPPKSTQALEEAITTLSERLLKLHASMELRHDSLVTMVFDIQQYVVAVPAPVASFPSPSALPPLLPPIPASQRLDVISFYTKGEALSWFKWMFTNRQLSSWEAFVRALELRFGPSSFDNHHAVLFKLRSRAHRHRRTPRLCCLPRYRRLSPTDLQEQRAKGLCFNCDEKFGPGHLCKAKQFMLLLSDNPPDLFNTCLDPKDSPSSPAAALTDGVLFQLSPVAVSGSTSPHTVCLRSLIRRHVVSVLIDSGSSHNIIQPRVAAFLSLAKLPLPSFPVLVGNDAALHCSEVCRDVPLMLQSHKFSISVYVIQIFGADIVLGVQWLSSLGTFISDFSVPSMQFSHVTVLDRFPIPIVDELLDEFHGTSIFSKLDLRAWYHQIRVAPEDAYKTAFRTVDGHFEFLVMPFGLSNAPSTFQSAIANWPPPRSITGLRAFLDLTGYYRRFVQHYAAIAGPLTDLLKGRQLQWSPAASAAFTALKMAMVHLPVLNLSDFTLPFDVTTDESQVVTGAVLSQN</sequence>
<evidence type="ECO:0000256" key="5">
    <source>
        <dbReference type="ARBA" id="ARBA00022759"/>
    </source>
</evidence>
<dbReference type="SUPFAM" id="SSF50630">
    <property type="entry name" value="Acid proteases"/>
    <property type="match status" value="1"/>
</dbReference>
<dbReference type="AlphaFoldDB" id="A0AAW2IND2"/>
<dbReference type="CDD" id="cd00303">
    <property type="entry name" value="retropepsin_like"/>
    <property type="match status" value="1"/>
</dbReference>
<accession>A0AAW2IND2</accession>
<dbReference type="CDD" id="cd01647">
    <property type="entry name" value="RT_LTR"/>
    <property type="match status" value="1"/>
</dbReference>
<evidence type="ECO:0000256" key="8">
    <source>
        <dbReference type="ARBA" id="ARBA00023268"/>
    </source>
</evidence>
<dbReference type="FunFam" id="3.30.70.270:FF:000020">
    <property type="entry name" value="Transposon Tf2-6 polyprotein-like Protein"/>
    <property type="match status" value="1"/>
</dbReference>
<keyword evidence="5" id="KW-0255">Endonuclease</keyword>
<reference evidence="11" key="2">
    <citation type="journal article" date="2024" name="Plant">
        <title>Genomic evolution and insights into agronomic trait innovations of Sesamum species.</title>
        <authorList>
            <person name="Miao H."/>
            <person name="Wang L."/>
            <person name="Qu L."/>
            <person name="Liu H."/>
            <person name="Sun Y."/>
            <person name="Le M."/>
            <person name="Wang Q."/>
            <person name="Wei S."/>
            <person name="Zheng Y."/>
            <person name="Lin W."/>
            <person name="Duan Y."/>
            <person name="Cao H."/>
            <person name="Xiong S."/>
            <person name="Wang X."/>
            <person name="Wei L."/>
            <person name="Li C."/>
            <person name="Ma Q."/>
            <person name="Ju M."/>
            <person name="Zhao R."/>
            <person name="Li G."/>
            <person name="Mu C."/>
            <person name="Tian Q."/>
            <person name="Mei H."/>
            <person name="Zhang T."/>
            <person name="Gao T."/>
            <person name="Zhang H."/>
        </authorList>
    </citation>
    <scope>NUCLEOTIDE SEQUENCE</scope>
    <source>
        <strain evidence="11">G01</strain>
    </source>
</reference>
<dbReference type="InterPro" id="IPR050951">
    <property type="entry name" value="Retrovirus_Pol_polyprotein"/>
</dbReference>
<keyword evidence="8" id="KW-0511">Multifunctional enzyme</keyword>
<protein>
    <submittedName>
        <fullName evidence="11">Retrovirus-related Pol polyprotein from transposon.6</fullName>
    </submittedName>
</protein>
<keyword evidence="4" id="KW-0540">Nuclease</keyword>
<feature type="domain" description="Reverse transcriptase" evidence="9">
    <location>
        <begin position="333"/>
        <end position="419"/>
    </location>
</feature>
<organism evidence="11">
    <name type="scientific">Sesamum angustifolium</name>
    <dbReference type="NCBI Taxonomy" id="2727405"/>
    <lineage>
        <taxon>Eukaryota</taxon>
        <taxon>Viridiplantae</taxon>
        <taxon>Streptophyta</taxon>
        <taxon>Embryophyta</taxon>
        <taxon>Tracheophyta</taxon>
        <taxon>Spermatophyta</taxon>
        <taxon>Magnoliopsida</taxon>
        <taxon>eudicotyledons</taxon>
        <taxon>Gunneridae</taxon>
        <taxon>Pentapetalae</taxon>
        <taxon>asterids</taxon>
        <taxon>lamiids</taxon>
        <taxon>Lamiales</taxon>
        <taxon>Pedaliaceae</taxon>
        <taxon>Sesamum</taxon>
    </lineage>
</organism>
<dbReference type="FunFam" id="3.10.10.10:FF:000007">
    <property type="entry name" value="Retrovirus-related Pol polyprotein from transposon 17.6-like Protein"/>
    <property type="match status" value="1"/>
</dbReference>
<keyword evidence="2" id="KW-0808">Transferase</keyword>
<evidence type="ECO:0000256" key="4">
    <source>
        <dbReference type="ARBA" id="ARBA00022722"/>
    </source>
</evidence>
<name>A0AAW2IND2_9LAMI</name>
<dbReference type="PANTHER" id="PTHR37984:SF5">
    <property type="entry name" value="PROTEIN NYNRIN-LIKE"/>
    <property type="match status" value="1"/>
</dbReference>
<dbReference type="PANTHER" id="PTHR37984">
    <property type="entry name" value="PROTEIN CBG26694"/>
    <property type="match status" value="1"/>
</dbReference>
<dbReference type="Gene3D" id="2.40.70.10">
    <property type="entry name" value="Acid Proteases"/>
    <property type="match status" value="1"/>
</dbReference>
<dbReference type="Gene3D" id="3.30.70.270">
    <property type="match status" value="2"/>
</dbReference>
<evidence type="ECO:0000313" key="11">
    <source>
        <dbReference type="EMBL" id="KAL0283614.1"/>
    </source>
</evidence>
<dbReference type="InterPro" id="IPR041577">
    <property type="entry name" value="RT_RNaseH_2"/>
</dbReference>
<feature type="domain" description="Reverse transcriptase/retrotransposon-derived protein RNase H-like" evidence="10">
    <location>
        <begin position="465"/>
        <end position="512"/>
    </location>
</feature>
<dbReference type="Gene3D" id="3.10.10.10">
    <property type="entry name" value="HIV Type 1 Reverse Transcriptase, subunit A, domain 1"/>
    <property type="match status" value="1"/>
</dbReference>
<dbReference type="Pfam" id="PF00078">
    <property type="entry name" value="RVT_1"/>
    <property type="match status" value="1"/>
</dbReference>
<keyword evidence="6" id="KW-0378">Hydrolase</keyword>
<evidence type="ECO:0000256" key="3">
    <source>
        <dbReference type="ARBA" id="ARBA00022695"/>
    </source>
</evidence>
<gene>
    <name evidence="11" type="ORF">Sangu_2879500</name>
</gene>
<dbReference type="EMBL" id="JACGWK010001711">
    <property type="protein sequence ID" value="KAL0283614.1"/>
    <property type="molecule type" value="Genomic_DNA"/>
</dbReference>
<keyword evidence="1" id="KW-0645">Protease</keyword>
<dbReference type="GO" id="GO:0003964">
    <property type="term" value="F:RNA-directed DNA polymerase activity"/>
    <property type="evidence" value="ECO:0007669"/>
    <property type="project" value="UniProtKB-KW"/>
</dbReference>
<dbReference type="GO" id="GO:0008233">
    <property type="term" value="F:peptidase activity"/>
    <property type="evidence" value="ECO:0007669"/>
    <property type="project" value="UniProtKB-KW"/>
</dbReference>
<dbReference type="GO" id="GO:0006508">
    <property type="term" value="P:proteolysis"/>
    <property type="evidence" value="ECO:0007669"/>
    <property type="project" value="UniProtKB-KW"/>
</dbReference>
<dbReference type="InterPro" id="IPR043128">
    <property type="entry name" value="Rev_trsase/Diguanyl_cyclase"/>
</dbReference>
<evidence type="ECO:0000256" key="7">
    <source>
        <dbReference type="ARBA" id="ARBA00022918"/>
    </source>
</evidence>
<evidence type="ECO:0000256" key="6">
    <source>
        <dbReference type="ARBA" id="ARBA00022801"/>
    </source>
</evidence>